<dbReference type="Gene3D" id="3.90.180.10">
    <property type="entry name" value="Medium-chain alcohol dehydrogenases, catalytic domain"/>
    <property type="match status" value="1"/>
</dbReference>
<organism evidence="4 5">
    <name type="scientific">Flemingia macrophylla</name>
    <dbReference type="NCBI Taxonomy" id="520843"/>
    <lineage>
        <taxon>Eukaryota</taxon>
        <taxon>Viridiplantae</taxon>
        <taxon>Streptophyta</taxon>
        <taxon>Embryophyta</taxon>
        <taxon>Tracheophyta</taxon>
        <taxon>Spermatophyta</taxon>
        <taxon>Magnoliopsida</taxon>
        <taxon>eudicotyledons</taxon>
        <taxon>Gunneridae</taxon>
        <taxon>Pentapetalae</taxon>
        <taxon>rosids</taxon>
        <taxon>fabids</taxon>
        <taxon>Fabales</taxon>
        <taxon>Fabaceae</taxon>
        <taxon>Papilionoideae</taxon>
        <taxon>50 kb inversion clade</taxon>
        <taxon>NPAAA clade</taxon>
        <taxon>indigoferoid/millettioid clade</taxon>
        <taxon>Phaseoleae</taxon>
        <taxon>Flemingia</taxon>
    </lineage>
</organism>
<evidence type="ECO:0000256" key="3">
    <source>
        <dbReference type="ARBA" id="ARBA00022833"/>
    </source>
</evidence>
<dbReference type="PANTHER" id="PTHR43880:SF56">
    <property type="entry name" value="ALCOHOL DEHYDROGENASE-LIKE 4"/>
    <property type="match status" value="1"/>
</dbReference>
<keyword evidence="5" id="KW-1185">Reference proteome</keyword>
<dbReference type="EMBL" id="JBGMDY010000004">
    <property type="protein sequence ID" value="KAL2337759.1"/>
    <property type="molecule type" value="Genomic_DNA"/>
</dbReference>
<evidence type="ECO:0000313" key="5">
    <source>
        <dbReference type="Proteomes" id="UP001603857"/>
    </source>
</evidence>
<accession>A0ABD1MPN8</accession>
<protein>
    <submittedName>
        <fullName evidence="4">Uncharacterized protein</fullName>
    </submittedName>
</protein>
<dbReference type="GO" id="GO:0046872">
    <property type="term" value="F:metal ion binding"/>
    <property type="evidence" value="ECO:0007669"/>
    <property type="project" value="UniProtKB-KW"/>
</dbReference>
<keyword evidence="3" id="KW-0862">Zinc</keyword>
<reference evidence="4 5" key="1">
    <citation type="submission" date="2024-08" db="EMBL/GenBank/DDBJ databases">
        <title>Insights into the chromosomal genome structure of Flemingia macrophylla.</title>
        <authorList>
            <person name="Ding Y."/>
            <person name="Zhao Y."/>
            <person name="Bi W."/>
            <person name="Wu M."/>
            <person name="Zhao G."/>
            <person name="Gong Y."/>
            <person name="Li W."/>
            <person name="Zhang P."/>
        </authorList>
    </citation>
    <scope>NUCLEOTIDE SEQUENCE [LARGE SCALE GENOMIC DNA]</scope>
    <source>
        <strain evidence="4">DYQJB</strain>
        <tissue evidence="4">Leaf</tissue>
    </source>
</reference>
<dbReference type="Proteomes" id="UP001603857">
    <property type="component" value="Unassembled WGS sequence"/>
</dbReference>
<name>A0ABD1MPN8_9FABA</name>
<sequence>MKKVMSGDGATRFSTLHGKPIFHFLNTSTFTEYTVVDSPCVVKIHVHGHRIHAYLNPYIKTLTLLSCGVSTGGVDVGRGPNTEDGWHLGSVPTATWQSRKAGGSKINTFYD</sequence>
<dbReference type="InterPro" id="IPR011032">
    <property type="entry name" value="GroES-like_sf"/>
</dbReference>
<evidence type="ECO:0000256" key="1">
    <source>
        <dbReference type="ARBA" id="ARBA00011738"/>
    </source>
</evidence>
<comment type="caution">
    <text evidence="4">The sequence shown here is derived from an EMBL/GenBank/DDBJ whole genome shotgun (WGS) entry which is preliminary data.</text>
</comment>
<dbReference type="SUPFAM" id="SSF50129">
    <property type="entry name" value="GroES-like"/>
    <property type="match status" value="1"/>
</dbReference>
<evidence type="ECO:0000313" key="4">
    <source>
        <dbReference type="EMBL" id="KAL2337759.1"/>
    </source>
</evidence>
<dbReference type="PANTHER" id="PTHR43880">
    <property type="entry name" value="ALCOHOL DEHYDROGENASE"/>
    <property type="match status" value="1"/>
</dbReference>
<dbReference type="AlphaFoldDB" id="A0ABD1MPN8"/>
<keyword evidence="2" id="KW-0479">Metal-binding</keyword>
<proteinExistence type="predicted"/>
<evidence type="ECO:0000256" key="2">
    <source>
        <dbReference type="ARBA" id="ARBA00022723"/>
    </source>
</evidence>
<comment type="subunit">
    <text evidence="1">Homodimer.</text>
</comment>
<gene>
    <name evidence="4" type="ORF">Fmac_012205</name>
</gene>